<feature type="chain" id="PRO_5047131792" evidence="1">
    <location>
        <begin position="22"/>
        <end position="73"/>
    </location>
</feature>
<sequence length="73" mass="7148">MRFVKAGAIAVALACSTVAGAGAAQADQIIVVNAQLLTCALDAGVNLGANVGLGLITVSDQVYADLHAAGCLH</sequence>
<evidence type="ECO:0000256" key="1">
    <source>
        <dbReference type="SAM" id="SignalP"/>
    </source>
</evidence>
<evidence type="ECO:0000313" key="3">
    <source>
        <dbReference type="Proteomes" id="UP000702209"/>
    </source>
</evidence>
<dbReference type="RefSeq" id="WP_195131875.1">
    <property type="nucleotide sequence ID" value="NZ_JADLQX010000019.1"/>
</dbReference>
<protein>
    <submittedName>
        <fullName evidence="2">Uncharacterized protein</fullName>
    </submittedName>
</protein>
<dbReference type="EMBL" id="JADLQX010000019">
    <property type="protein sequence ID" value="MBF6300652.1"/>
    <property type="molecule type" value="Genomic_DNA"/>
</dbReference>
<evidence type="ECO:0000313" key="2">
    <source>
        <dbReference type="EMBL" id="MBF6300652.1"/>
    </source>
</evidence>
<reference evidence="2 3" key="1">
    <citation type="submission" date="2020-10" db="EMBL/GenBank/DDBJ databases">
        <title>Identification of Nocardia species via Next-generation sequencing and recognition of intraspecies genetic diversity.</title>
        <authorList>
            <person name="Li P."/>
            <person name="Li P."/>
            <person name="Lu B."/>
        </authorList>
    </citation>
    <scope>NUCLEOTIDE SEQUENCE [LARGE SCALE GENOMIC DNA]</scope>
    <source>
        <strain evidence="2 3">BJ06-0157</strain>
    </source>
</reference>
<proteinExistence type="predicted"/>
<keyword evidence="1" id="KW-0732">Signal</keyword>
<organism evidence="2 3">
    <name type="scientific">Nocardia amamiensis</name>
    <dbReference type="NCBI Taxonomy" id="404578"/>
    <lineage>
        <taxon>Bacteria</taxon>
        <taxon>Bacillati</taxon>
        <taxon>Actinomycetota</taxon>
        <taxon>Actinomycetes</taxon>
        <taxon>Mycobacteriales</taxon>
        <taxon>Nocardiaceae</taxon>
        <taxon>Nocardia</taxon>
    </lineage>
</organism>
<gene>
    <name evidence="2" type="ORF">IU459_24350</name>
</gene>
<comment type="caution">
    <text evidence="2">The sequence shown here is derived from an EMBL/GenBank/DDBJ whole genome shotgun (WGS) entry which is preliminary data.</text>
</comment>
<dbReference type="Proteomes" id="UP000702209">
    <property type="component" value="Unassembled WGS sequence"/>
</dbReference>
<feature type="signal peptide" evidence="1">
    <location>
        <begin position="1"/>
        <end position="21"/>
    </location>
</feature>
<keyword evidence="3" id="KW-1185">Reference proteome</keyword>
<name>A0ABS0CVN8_9NOCA</name>
<accession>A0ABS0CVN8</accession>